<reference evidence="3 4" key="1">
    <citation type="submission" date="2019-01" db="EMBL/GenBank/DDBJ databases">
        <authorList>
            <consortium name="Pathogen Informatics"/>
        </authorList>
    </citation>
    <scope>NUCLEOTIDE SEQUENCE [LARGE SCALE GENOMIC DNA]</scope>
    <source>
        <strain evidence="3 4">NCTC10122</strain>
    </source>
</reference>
<evidence type="ECO:0000256" key="2">
    <source>
        <dbReference type="SAM" id="SignalP"/>
    </source>
</evidence>
<evidence type="ECO:0000313" key="4">
    <source>
        <dbReference type="Proteomes" id="UP000290942"/>
    </source>
</evidence>
<name>A0A449A8T5_9BACT</name>
<dbReference type="EMBL" id="LR214970">
    <property type="protein sequence ID" value="VEU60600.1"/>
    <property type="molecule type" value="Genomic_DNA"/>
</dbReference>
<dbReference type="RefSeq" id="WP_129687536.1">
    <property type="nucleotide sequence ID" value="NZ_LR214970.1"/>
</dbReference>
<gene>
    <name evidence="3" type="ORF">NCTC10122_00196</name>
</gene>
<organism evidence="3 4">
    <name type="scientific">Mycoplasmopsis bovigenitalium</name>
    <dbReference type="NCBI Taxonomy" id="2112"/>
    <lineage>
        <taxon>Bacteria</taxon>
        <taxon>Bacillati</taxon>
        <taxon>Mycoplasmatota</taxon>
        <taxon>Mycoplasmoidales</taxon>
        <taxon>Metamycoplasmataceae</taxon>
        <taxon>Mycoplasmopsis</taxon>
    </lineage>
</organism>
<dbReference type="AlphaFoldDB" id="A0A449A8T5"/>
<feature type="compositionally biased region" description="Polar residues" evidence="1">
    <location>
        <begin position="51"/>
        <end position="61"/>
    </location>
</feature>
<feature type="region of interest" description="Disordered" evidence="1">
    <location>
        <begin position="42"/>
        <end position="64"/>
    </location>
</feature>
<proteinExistence type="predicted"/>
<evidence type="ECO:0000256" key="1">
    <source>
        <dbReference type="SAM" id="MobiDB-lite"/>
    </source>
</evidence>
<dbReference type="Proteomes" id="UP000290942">
    <property type="component" value="Chromosome"/>
</dbReference>
<dbReference type="NCBIfam" id="NF045938">
    <property type="entry name" value="MAG3960_fam_LP"/>
    <property type="match status" value="1"/>
</dbReference>
<feature type="chain" id="PRO_5019588303" description="Lipoprotein" evidence="2">
    <location>
        <begin position="22"/>
        <end position="503"/>
    </location>
</feature>
<evidence type="ECO:0000313" key="3">
    <source>
        <dbReference type="EMBL" id="VEU60600.1"/>
    </source>
</evidence>
<evidence type="ECO:0008006" key="5">
    <source>
        <dbReference type="Google" id="ProtNLM"/>
    </source>
</evidence>
<keyword evidence="2" id="KW-0732">Signal</keyword>
<protein>
    <recommendedName>
        <fullName evidence="5">Lipoprotein</fullName>
    </recommendedName>
</protein>
<sequence>MKKIKLLSVAPLALLPLCATSCNIYQLFVDKQNRGKVGSGKNGAIILPDDGNNQGSSGQNKPTEEVDKTKVFEYNGLKFKLNKEDDFDENEVFYANDVLENNSQKIKEKIPKIKDYWVEEIAIQGVPNISYISRYIRNIDLEKRYKLSDKEQTIASEEQLKALIKKLKGLLEVEQDVKATDRNSSDIAFKILNKGYLKKYLDYYKSKLWLDFKTLDKSNAGHLNGENWPEHQYDSYYPTSPLEKDPNRQLIFMKNGIYYNGYNLRWKLDIEYSTESTFTKQNKDLLFSKLFYEQDPAFKVEYKRNPQEGEPGSKSNPIPKLGMDFIDYFIMGNAKSVLMQSVQYNLLKAYLNYLDMMLNDIKDESKTIKEQLIAKYDVIRKYREALLEYLKLEHIMGLTIDEQLFVFPGTDKGDFRDTYVWAYKQYEQVILPLTKYLGEAELSEPLNAFLTNNPNIEYYKVIWKNIEQIDGIKSPALMDRSYSESKLNNILDKFKPYGWKFKK</sequence>
<feature type="signal peptide" evidence="2">
    <location>
        <begin position="1"/>
        <end position="21"/>
    </location>
</feature>
<accession>A0A449A8T5</accession>